<comment type="caution">
    <text evidence="2">The sequence shown here is derived from an EMBL/GenBank/DDBJ whole genome shotgun (WGS) entry which is preliminary data.</text>
</comment>
<reference evidence="2 3" key="1">
    <citation type="submission" date="2020-08" db="EMBL/GenBank/DDBJ databases">
        <title>Genomic Encyclopedia of Type Strains, Phase IV (KMG-IV): sequencing the most valuable type-strain genomes for metagenomic binning, comparative biology and taxonomic classification.</title>
        <authorList>
            <person name="Goeker M."/>
        </authorList>
    </citation>
    <scope>NUCLEOTIDE SEQUENCE [LARGE SCALE GENOMIC DNA]</scope>
    <source>
        <strain evidence="2 3">DSM 26723</strain>
    </source>
</reference>
<feature type="transmembrane region" description="Helical" evidence="1">
    <location>
        <begin position="32"/>
        <end position="54"/>
    </location>
</feature>
<sequence length="541" mass="56812">MFIIKSQKKRALKLDEPLKHGSHKRPVTRRDFLAQGFFTGSATLLAPTMLGSVLSQRAQAALSPDMQNVATQICQITAGRGKIPFICFDLAGGANIVGSNVLVGKEGGQMDFLSTQGYVKQGLAPTMLPNNATTNFVNTELGLAFHSDSAFLRGILEKTSPATRANINGAVIAARSENDTGNNPHNPMYGLAKAGPGSLGVKGELLTLIGSQNSESGGNSMAPAMLMDPSLRPTKIDRTSDVTGLVDTGELANLLSPADTVAVMESMARVSQSKLQLVNTQVTEDTEIKTRVRCGYVKTADTIDKFSSPAALNPAADPEITGANGVFGTSFANGRFTDGEFEKTAAVMKLVVEGYAGAGTISMGGFDYHTGERATGENRDLRAGRAMGAALEFAARRGKPLMLYVFSDGSLSSNGRLDMSADGRGKGEWTGDNQQVAAAFFLVYSPVGRPTLLNEAGIPPTRRQQLGYFNANGDVVTASSPAANNVNLLVQTVLLNYMALHGERTSFASAFPGQSLGGAADAMIAMNPIVQANGNGGYTPI</sequence>
<keyword evidence="3" id="KW-1185">Reference proteome</keyword>
<evidence type="ECO:0000313" key="3">
    <source>
        <dbReference type="Proteomes" id="UP000588068"/>
    </source>
</evidence>
<keyword evidence="1" id="KW-1133">Transmembrane helix</keyword>
<dbReference type="AlphaFoldDB" id="A0A841HKR9"/>
<organism evidence="2 3">
    <name type="scientific">Povalibacter uvarum</name>
    <dbReference type="NCBI Taxonomy" id="732238"/>
    <lineage>
        <taxon>Bacteria</taxon>
        <taxon>Pseudomonadati</taxon>
        <taxon>Pseudomonadota</taxon>
        <taxon>Gammaproteobacteria</taxon>
        <taxon>Steroidobacterales</taxon>
        <taxon>Steroidobacteraceae</taxon>
        <taxon>Povalibacter</taxon>
    </lineage>
</organism>
<evidence type="ECO:0000313" key="2">
    <source>
        <dbReference type="EMBL" id="MBB6093647.1"/>
    </source>
</evidence>
<dbReference type="RefSeq" id="WP_184332249.1">
    <property type="nucleotide sequence ID" value="NZ_JACHHZ010000003.1"/>
</dbReference>
<gene>
    <name evidence="2" type="ORF">HNQ60_002528</name>
</gene>
<proteinExistence type="predicted"/>
<dbReference type="PROSITE" id="PS51318">
    <property type="entry name" value="TAT"/>
    <property type="match status" value="1"/>
</dbReference>
<dbReference type="InterPro" id="IPR006311">
    <property type="entry name" value="TAT_signal"/>
</dbReference>
<keyword evidence="1" id="KW-0472">Membrane</keyword>
<name>A0A841HKR9_9GAMM</name>
<dbReference type="EMBL" id="JACHHZ010000003">
    <property type="protein sequence ID" value="MBB6093647.1"/>
    <property type="molecule type" value="Genomic_DNA"/>
</dbReference>
<accession>A0A841HKR9</accession>
<evidence type="ECO:0008006" key="4">
    <source>
        <dbReference type="Google" id="ProtNLM"/>
    </source>
</evidence>
<evidence type="ECO:0000256" key="1">
    <source>
        <dbReference type="SAM" id="Phobius"/>
    </source>
</evidence>
<protein>
    <recommendedName>
        <fullName evidence="4">General secretion pathway protein GspF</fullName>
    </recommendedName>
</protein>
<dbReference type="Proteomes" id="UP000588068">
    <property type="component" value="Unassembled WGS sequence"/>
</dbReference>
<keyword evidence="1" id="KW-0812">Transmembrane</keyword>